<dbReference type="SUPFAM" id="SSF52540">
    <property type="entry name" value="P-loop containing nucleoside triphosphate hydrolases"/>
    <property type="match status" value="1"/>
</dbReference>
<keyword evidence="2" id="KW-0378">Hydrolase</keyword>
<evidence type="ECO:0000313" key="8">
    <source>
        <dbReference type="Proteomes" id="UP001248536"/>
    </source>
</evidence>
<dbReference type="InterPro" id="IPR014001">
    <property type="entry name" value="Helicase_ATP-bd"/>
</dbReference>
<dbReference type="PROSITE" id="PS51192">
    <property type="entry name" value="HELICASE_ATP_BIND_1"/>
    <property type="match status" value="1"/>
</dbReference>
<dbReference type="InterPro" id="IPR001650">
    <property type="entry name" value="Helicase_C-like"/>
</dbReference>
<dbReference type="Pfam" id="PF00270">
    <property type="entry name" value="DEAD"/>
    <property type="match status" value="1"/>
</dbReference>
<dbReference type="PANTHER" id="PTHR47961:SF6">
    <property type="entry name" value="DNA-DIRECTED DNA POLYMERASE"/>
    <property type="match status" value="1"/>
</dbReference>
<evidence type="ECO:0000256" key="3">
    <source>
        <dbReference type="ARBA" id="ARBA00022806"/>
    </source>
</evidence>
<comment type="caution">
    <text evidence="7">The sequence shown here is derived from an EMBL/GenBank/DDBJ whole genome shotgun (WGS) entry which is preliminary data.</text>
</comment>
<dbReference type="PROSITE" id="PS51194">
    <property type="entry name" value="HELICASE_CTER"/>
    <property type="match status" value="1"/>
</dbReference>
<organism evidence="7 8">
    <name type="scientific">Haloarcula argentinensis</name>
    <dbReference type="NCBI Taxonomy" id="43776"/>
    <lineage>
        <taxon>Archaea</taxon>
        <taxon>Methanobacteriati</taxon>
        <taxon>Methanobacteriota</taxon>
        <taxon>Stenosarchaea group</taxon>
        <taxon>Halobacteria</taxon>
        <taxon>Halobacteriales</taxon>
        <taxon>Haloarculaceae</taxon>
        <taxon>Haloarcula</taxon>
    </lineage>
</organism>
<accession>A0ABU2F197</accession>
<reference evidence="7 8" key="1">
    <citation type="submission" date="2022-06" db="EMBL/GenBank/DDBJ databases">
        <title>Haloarcula sp. a new haloarchaeum isolate from saline soil.</title>
        <authorList>
            <person name="Strakova D."/>
            <person name="Galisteo C."/>
            <person name="Sanchez-Porro C."/>
            <person name="Ventosa A."/>
        </authorList>
    </citation>
    <scope>NUCLEOTIDE SEQUENCE [LARGE SCALE GENOMIC DNA]</scope>
    <source>
        <strain evidence="7 8">JCM 15760</strain>
    </source>
</reference>
<dbReference type="GO" id="GO:0004386">
    <property type="term" value="F:helicase activity"/>
    <property type="evidence" value="ECO:0007669"/>
    <property type="project" value="UniProtKB-KW"/>
</dbReference>
<feature type="domain" description="Helicase C-terminal" evidence="6">
    <location>
        <begin position="399"/>
        <end position="586"/>
    </location>
</feature>
<keyword evidence="1" id="KW-0547">Nucleotide-binding</keyword>
<evidence type="ECO:0000259" key="6">
    <source>
        <dbReference type="PROSITE" id="PS51194"/>
    </source>
</evidence>
<gene>
    <name evidence="7" type="ORF">NC662_11405</name>
</gene>
<dbReference type="EMBL" id="JAMQCP010000002">
    <property type="protein sequence ID" value="MDS0254317.1"/>
    <property type="molecule type" value="Genomic_DNA"/>
</dbReference>
<evidence type="ECO:0000256" key="1">
    <source>
        <dbReference type="ARBA" id="ARBA00022741"/>
    </source>
</evidence>
<dbReference type="Proteomes" id="UP001248536">
    <property type="component" value="Unassembled WGS sequence"/>
</dbReference>
<evidence type="ECO:0000256" key="4">
    <source>
        <dbReference type="ARBA" id="ARBA00022840"/>
    </source>
</evidence>
<dbReference type="SMART" id="SM00487">
    <property type="entry name" value="DEXDc"/>
    <property type="match status" value="1"/>
</dbReference>
<evidence type="ECO:0000313" key="7">
    <source>
        <dbReference type="EMBL" id="MDS0254317.1"/>
    </source>
</evidence>
<sequence>MSENSPAEAEFFNSTIDKLVKELLKNDLGVPYSTLYPVTDEELHRSVWLASYLANSDDENDRSKALALATLSYIKNKNSSDRGVYKQYLYIVLSRLGNLPAFDNVRDEEGMEVQGPDTYEDNEHTQANSFETGIFNSYDPILNAELQTSKQEYQIDQDTVLSAFQNEIYDSLNKGKDVAISGPTSSGKSFIIREYISSKISEQNKFDTIYVVPTKALISEVCRKLSERFPDASIETGAHFTEADEERNDETTFLVVTPERCLNLLSEENRSSISPSLVFFDEIQNLESGERGVIFESIIESLTTYWPHAQIVAAGPYLKNSGVTLSSLTDRDVKEIETKFAPVLQLKAILEFQRGGGNAPGQRLMNATIYSPSGEPLTTKVPEPEQVTFSDFNDNKKNSLPHILDEFANNSKNIIYASRRDFAEDRATKIAESRKSTVDSEDIADLVQFLRDSIHEEYSLANCVESGLAYHHGMVPKIAREEIERIYREEDSLDTIVSTPTLLQGVSLPAEKIFLVGDKKGQDDLTSFDFNNLIGRVGRLDTKLYGSIYCITTEDDEWAQEQFENAEEKEVEPVTENALNRPDELIDTLTKENIIEEDDGSLRYTGILLRNRFLRDPDSVDRYLEENGVNQNDREKIQLILEETLESIEIPKEIAKKSPTTDPILQNQLYKKVERNPTDWIVATRRSGFSYEKLEKICKELNRIFKFTYDRSNGIDPPENEAENQIGPIIFAANQWLQGKSYKRMVQNRIDSDAVDDKGVNDSISNLFELVDNDIQFVLVKYFSILVKILESLDRDDTQWMEKFDQMLDLGTMDTNEIALITKGVDRSVAVDIYIPSNVDDVTQYLNSNKDKIPDFYETHLKKQGILK</sequence>
<dbReference type="InterPro" id="IPR027417">
    <property type="entry name" value="P-loop_NTPase"/>
</dbReference>
<dbReference type="InterPro" id="IPR050474">
    <property type="entry name" value="Hel308_SKI2-like"/>
</dbReference>
<evidence type="ECO:0000256" key="2">
    <source>
        <dbReference type="ARBA" id="ARBA00022801"/>
    </source>
</evidence>
<proteinExistence type="predicted"/>
<feature type="domain" description="Helicase ATP-binding" evidence="5">
    <location>
        <begin position="169"/>
        <end position="336"/>
    </location>
</feature>
<keyword evidence="4" id="KW-0067">ATP-binding</keyword>
<keyword evidence="3 7" id="KW-0347">Helicase</keyword>
<evidence type="ECO:0000259" key="5">
    <source>
        <dbReference type="PROSITE" id="PS51192"/>
    </source>
</evidence>
<dbReference type="PANTHER" id="PTHR47961">
    <property type="entry name" value="DNA POLYMERASE THETA, PUTATIVE (AFU_ORTHOLOGUE AFUA_1G05260)-RELATED"/>
    <property type="match status" value="1"/>
</dbReference>
<protein>
    <submittedName>
        <fullName evidence="7">DEAD/DEAH box helicase</fullName>
    </submittedName>
</protein>
<keyword evidence="8" id="KW-1185">Reference proteome</keyword>
<name>A0ABU2F197_HALAR</name>
<dbReference type="RefSeq" id="WP_080505488.1">
    <property type="nucleotide sequence ID" value="NZ_BAABDY010000004.1"/>
</dbReference>
<dbReference type="InterPro" id="IPR011545">
    <property type="entry name" value="DEAD/DEAH_box_helicase_dom"/>
</dbReference>
<dbReference type="Gene3D" id="3.40.50.300">
    <property type="entry name" value="P-loop containing nucleotide triphosphate hydrolases"/>
    <property type="match status" value="2"/>
</dbReference>